<gene>
    <name evidence="12" type="primary">galE</name>
    <name evidence="12" type="ORF">ACFO4R_04935</name>
</gene>
<evidence type="ECO:0000256" key="9">
    <source>
        <dbReference type="ARBA" id="ARBA00023277"/>
    </source>
</evidence>
<comment type="cofactor">
    <cofactor evidence="2 10">
        <name>NAD(+)</name>
        <dbReference type="ChEBI" id="CHEBI:57540"/>
    </cofactor>
</comment>
<protein>
    <recommendedName>
        <fullName evidence="5 10">UDP-glucose 4-epimerase</fullName>
        <ecNumber evidence="4 10">5.1.3.2</ecNumber>
    </recommendedName>
</protein>
<evidence type="ECO:0000313" key="12">
    <source>
        <dbReference type="EMBL" id="MFC4804422.1"/>
    </source>
</evidence>
<comment type="catalytic activity">
    <reaction evidence="1 10">
        <text>UDP-alpha-D-glucose = UDP-alpha-D-galactose</text>
        <dbReference type="Rhea" id="RHEA:22168"/>
        <dbReference type="ChEBI" id="CHEBI:58885"/>
        <dbReference type="ChEBI" id="CHEBI:66914"/>
        <dbReference type="EC" id="5.1.3.2"/>
    </reaction>
</comment>
<evidence type="ECO:0000256" key="1">
    <source>
        <dbReference type="ARBA" id="ARBA00000083"/>
    </source>
</evidence>
<keyword evidence="6 10" id="KW-0520">NAD</keyword>
<dbReference type="Gene3D" id="3.40.50.720">
    <property type="entry name" value="NAD(P)-binding Rossmann-like Domain"/>
    <property type="match status" value="1"/>
</dbReference>
<dbReference type="CDD" id="cd05247">
    <property type="entry name" value="UDP_G4E_1_SDR_e"/>
    <property type="match status" value="1"/>
</dbReference>
<dbReference type="InterPro" id="IPR036291">
    <property type="entry name" value="NAD(P)-bd_dom_sf"/>
</dbReference>
<comment type="similarity">
    <text evidence="3 10">Belongs to the NAD(P)-dependent epimerase/dehydratase family.</text>
</comment>
<evidence type="ECO:0000256" key="2">
    <source>
        <dbReference type="ARBA" id="ARBA00001911"/>
    </source>
</evidence>
<dbReference type="Pfam" id="PF16363">
    <property type="entry name" value="GDP_Man_Dehyd"/>
    <property type="match status" value="1"/>
</dbReference>
<evidence type="ECO:0000256" key="5">
    <source>
        <dbReference type="ARBA" id="ARBA00018569"/>
    </source>
</evidence>
<comment type="pathway">
    <text evidence="10">Carbohydrate metabolism; galactose metabolism.</text>
</comment>
<evidence type="ECO:0000313" key="13">
    <source>
        <dbReference type="Proteomes" id="UP001595916"/>
    </source>
</evidence>
<dbReference type="SUPFAM" id="SSF51735">
    <property type="entry name" value="NAD(P)-binding Rossmann-fold domains"/>
    <property type="match status" value="1"/>
</dbReference>
<feature type="domain" description="NAD(P)-binding" evidence="11">
    <location>
        <begin position="4"/>
        <end position="306"/>
    </location>
</feature>
<accession>A0ABV9QK76</accession>
<evidence type="ECO:0000256" key="7">
    <source>
        <dbReference type="ARBA" id="ARBA00023144"/>
    </source>
</evidence>
<keyword evidence="8 10" id="KW-0413">Isomerase</keyword>
<keyword evidence="9 10" id="KW-0119">Carbohydrate metabolism</keyword>
<dbReference type="PANTHER" id="PTHR43725">
    <property type="entry name" value="UDP-GLUCOSE 4-EPIMERASE"/>
    <property type="match status" value="1"/>
</dbReference>
<dbReference type="Gene3D" id="3.90.25.10">
    <property type="entry name" value="UDP-galactose 4-epimerase, domain 1"/>
    <property type="match status" value="1"/>
</dbReference>
<dbReference type="Proteomes" id="UP001595916">
    <property type="component" value="Unassembled WGS sequence"/>
</dbReference>
<comment type="subunit">
    <text evidence="10">Homodimer.</text>
</comment>
<dbReference type="EC" id="5.1.3.2" evidence="4 10"/>
<evidence type="ECO:0000256" key="3">
    <source>
        <dbReference type="ARBA" id="ARBA00007637"/>
    </source>
</evidence>
<evidence type="ECO:0000256" key="10">
    <source>
        <dbReference type="RuleBase" id="RU366046"/>
    </source>
</evidence>
<dbReference type="EMBL" id="JBHSHL010000014">
    <property type="protein sequence ID" value="MFC4804422.1"/>
    <property type="molecule type" value="Genomic_DNA"/>
</dbReference>
<comment type="caution">
    <text evidence="12">The sequence shown here is derived from an EMBL/GenBank/DDBJ whole genome shotgun (WGS) entry which is preliminary data.</text>
</comment>
<evidence type="ECO:0000256" key="8">
    <source>
        <dbReference type="ARBA" id="ARBA00023235"/>
    </source>
</evidence>
<organism evidence="12 13">
    <name type="scientific">Filifactor villosus</name>
    <dbReference type="NCBI Taxonomy" id="29374"/>
    <lineage>
        <taxon>Bacteria</taxon>
        <taxon>Bacillati</taxon>
        <taxon>Bacillota</taxon>
        <taxon>Clostridia</taxon>
        <taxon>Peptostreptococcales</taxon>
        <taxon>Filifactoraceae</taxon>
        <taxon>Filifactor</taxon>
    </lineage>
</organism>
<dbReference type="PANTHER" id="PTHR43725:SF53">
    <property type="entry name" value="UDP-ARABINOSE 4-EPIMERASE 1"/>
    <property type="match status" value="1"/>
</dbReference>
<evidence type="ECO:0000256" key="6">
    <source>
        <dbReference type="ARBA" id="ARBA00023027"/>
    </source>
</evidence>
<dbReference type="RefSeq" id="WP_379787928.1">
    <property type="nucleotide sequence ID" value="NZ_JBHSHL010000014.1"/>
</dbReference>
<dbReference type="InterPro" id="IPR016040">
    <property type="entry name" value="NAD(P)-bd_dom"/>
</dbReference>
<dbReference type="GO" id="GO:0003978">
    <property type="term" value="F:UDP-glucose 4-epimerase activity"/>
    <property type="evidence" value="ECO:0007669"/>
    <property type="project" value="UniProtKB-EC"/>
</dbReference>
<keyword evidence="7" id="KW-0299">Galactose metabolism</keyword>
<dbReference type="NCBIfam" id="TIGR01179">
    <property type="entry name" value="galE"/>
    <property type="match status" value="1"/>
</dbReference>
<proteinExistence type="inferred from homology"/>
<name>A0ABV9QK76_9FIRM</name>
<evidence type="ECO:0000256" key="4">
    <source>
        <dbReference type="ARBA" id="ARBA00013189"/>
    </source>
</evidence>
<evidence type="ECO:0000259" key="11">
    <source>
        <dbReference type="Pfam" id="PF16363"/>
    </source>
</evidence>
<keyword evidence="13" id="KW-1185">Reference proteome</keyword>
<sequence>MSILITGGAGYIGSHLAKAMSEKGEDIVIYDNLSTGHAEVSQKLNLPLVEGDIRDKKLLLETFRKYNVEGIIHFAASSLVAESCENPYKYYDNNLYGTMILLDAMREAGVKYIVFSSTAATYGEPASIPIVETNTTVPTNPYGNTKLSMEQMMKWFDEAYGTKYVSLRYFNAAGADPEGLIGEEHDPETHLIPIVLQAAIGKRKFVSIFGEDYDTRDGSCVRDYIHVNDLAQAHILALEYLFKGGNSDIFNLGSGKGFTVKEIIETARKVTKKEIKAVSAPRRNGDPAVLIASSEKIKNKLGWIPQKDDVSMIIADAWNYMTRNSR</sequence>
<reference evidence="13" key="1">
    <citation type="journal article" date="2019" name="Int. J. Syst. Evol. Microbiol.">
        <title>The Global Catalogue of Microorganisms (GCM) 10K type strain sequencing project: providing services to taxonomists for standard genome sequencing and annotation.</title>
        <authorList>
            <consortium name="The Broad Institute Genomics Platform"/>
            <consortium name="The Broad Institute Genome Sequencing Center for Infectious Disease"/>
            <person name="Wu L."/>
            <person name="Ma J."/>
        </authorList>
    </citation>
    <scope>NUCLEOTIDE SEQUENCE [LARGE SCALE GENOMIC DNA]</scope>
    <source>
        <strain evidence="13">CCUG 46385</strain>
    </source>
</reference>
<dbReference type="InterPro" id="IPR005886">
    <property type="entry name" value="UDP_G4E"/>
</dbReference>